<proteinExistence type="inferred from homology"/>
<evidence type="ECO:0008006" key="13">
    <source>
        <dbReference type="Google" id="ProtNLM"/>
    </source>
</evidence>
<accession>A0ABP0GCC0</accession>
<dbReference type="EMBL" id="CAWYQH010000108">
    <property type="protein sequence ID" value="CAK8689436.1"/>
    <property type="molecule type" value="Genomic_DNA"/>
</dbReference>
<feature type="transmembrane region" description="Helical" evidence="10">
    <location>
        <begin position="90"/>
        <end position="118"/>
    </location>
</feature>
<evidence type="ECO:0000256" key="4">
    <source>
        <dbReference type="ARBA" id="ARBA00022427"/>
    </source>
</evidence>
<protein>
    <recommendedName>
        <fullName evidence="13">Claudin</fullName>
    </recommendedName>
</protein>
<dbReference type="PROSITE" id="PS51257">
    <property type="entry name" value="PROKAR_LIPOPROTEIN"/>
    <property type="match status" value="1"/>
</dbReference>
<evidence type="ECO:0000256" key="9">
    <source>
        <dbReference type="ARBA" id="ARBA00023136"/>
    </source>
</evidence>
<feature type="transmembrane region" description="Helical" evidence="10">
    <location>
        <begin position="21"/>
        <end position="43"/>
    </location>
</feature>
<evidence type="ECO:0000256" key="1">
    <source>
        <dbReference type="ARBA" id="ARBA00004435"/>
    </source>
</evidence>
<keyword evidence="7" id="KW-0965">Cell junction</keyword>
<keyword evidence="12" id="KW-1185">Reference proteome</keyword>
<reference evidence="11 12" key="1">
    <citation type="submission" date="2024-02" db="EMBL/GenBank/DDBJ databases">
        <authorList>
            <person name="Daric V."/>
            <person name="Darras S."/>
        </authorList>
    </citation>
    <scope>NUCLEOTIDE SEQUENCE [LARGE SCALE GENOMIC DNA]</scope>
</reference>
<feature type="transmembrane region" description="Helical" evidence="10">
    <location>
        <begin position="130"/>
        <end position="149"/>
    </location>
</feature>
<dbReference type="PRINTS" id="PR01077">
    <property type="entry name" value="CLAUDIN"/>
</dbReference>
<evidence type="ECO:0000313" key="11">
    <source>
        <dbReference type="EMBL" id="CAK8689436.1"/>
    </source>
</evidence>
<comment type="similarity">
    <text evidence="3">Belongs to the claudin family.</text>
</comment>
<evidence type="ECO:0000256" key="6">
    <source>
        <dbReference type="ARBA" id="ARBA00022692"/>
    </source>
</evidence>
<dbReference type="Gene3D" id="1.20.140.150">
    <property type="match status" value="1"/>
</dbReference>
<keyword evidence="8 10" id="KW-1133">Transmembrane helix</keyword>
<name>A0ABP0GCC0_CLALP</name>
<dbReference type="Pfam" id="PF00822">
    <property type="entry name" value="PMP22_Claudin"/>
    <property type="match status" value="1"/>
</dbReference>
<evidence type="ECO:0000256" key="3">
    <source>
        <dbReference type="ARBA" id="ARBA00008295"/>
    </source>
</evidence>
<comment type="caution">
    <text evidence="11">The sequence shown here is derived from an EMBL/GenBank/DDBJ whole genome shotgun (WGS) entry which is preliminary data.</text>
</comment>
<keyword evidence="5" id="KW-1003">Cell membrane</keyword>
<feature type="transmembrane region" description="Helical" evidence="10">
    <location>
        <begin position="169"/>
        <end position="192"/>
    </location>
</feature>
<evidence type="ECO:0000256" key="5">
    <source>
        <dbReference type="ARBA" id="ARBA00022475"/>
    </source>
</evidence>
<dbReference type="Proteomes" id="UP001642483">
    <property type="component" value="Unassembled WGS sequence"/>
</dbReference>
<dbReference type="PANTHER" id="PTHR12002">
    <property type="entry name" value="CLAUDIN"/>
    <property type="match status" value="1"/>
</dbReference>
<evidence type="ECO:0000256" key="10">
    <source>
        <dbReference type="SAM" id="Phobius"/>
    </source>
</evidence>
<evidence type="ECO:0000256" key="2">
    <source>
        <dbReference type="ARBA" id="ARBA00004651"/>
    </source>
</evidence>
<comment type="subcellular location">
    <subcellularLocation>
        <location evidence="1">Cell junction</location>
        <location evidence="1">Tight junction</location>
    </subcellularLocation>
    <subcellularLocation>
        <location evidence="2">Cell membrane</location>
        <topology evidence="2">Multi-pass membrane protein</topology>
    </subcellularLocation>
</comment>
<keyword evidence="9 10" id="KW-0472">Membrane</keyword>
<gene>
    <name evidence="11" type="ORF">CVLEPA_LOCUS21442</name>
</gene>
<dbReference type="InterPro" id="IPR006187">
    <property type="entry name" value="Claudin"/>
</dbReference>
<dbReference type="InterPro" id="IPR004031">
    <property type="entry name" value="PMP22/EMP/MP20/Claudin"/>
</dbReference>
<keyword evidence="6 10" id="KW-0812">Transmembrane</keyword>
<sequence length="269" mass="29535">MLQPRKASSTLAAPMLKLVGFFFGLAASSCHVFVTVTPCWYLIYAEASISPYENCYGLWKFCSSTGLCGKWLSGSLLGPHGAQRTVCRGLMITACLLSGFAMSMNILGMKCILLFQICDKTKEKLTRRGAFLWVVAGTCVLIASTWYGLDVIHSAWEDQRAIELADGIFVGWGASGFSYAAAICMWLGAAISRRDRKVATKRRESVFATVAAYAASRRGSVQADPLAWCHLPQQHRASISAGPSRAREVQMLEPIVDVPCEDYKRTTYM</sequence>
<evidence type="ECO:0000313" key="12">
    <source>
        <dbReference type="Proteomes" id="UP001642483"/>
    </source>
</evidence>
<evidence type="ECO:0000256" key="8">
    <source>
        <dbReference type="ARBA" id="ARBA00022989"/>
    </source>
</evidence>
<organism evidence="11 12">
    <name type="scientific">Clavelina lepadiformis</name>
    <name type="common">Light-bulb sea squirt</name>
    <name type="synonym">Ascidia lepadiformis</name>
    <dbReference type="NCBI Taxonomy" id="159417"/>
    <lineage>
        <taxon>Eukaryota</taxon>
        <taxon>Metazoa</taxon>
        <taxon>Chordata</taxon>
        <taxon>Tunicata</taxon>
        <taxon>Ascidiacea</taxon>
        <taxon>Aplousobranchia</taxon>
        <taxon>Clavelinidae</taxon>
        <taxon>Clavelina</taxon>
    </lineage>
</organism>
<keyword evidence="4" id="KW-0796">Tight junction</keyword>
<evidence type="ECO:0000256" key="7">
    <source>
        <dbReference type="ARBA" id="ARBA00022949"/>
    </source>
</evidence>